<gene>
    <name evidence="2" type="ORF">EEJ42_49815</name>
</gene>
<evidence type="ECO:0000313" key="2">
    <source>
        <dbReference type="EMBL" id="RNF77648.1"/>
    </source>
</evidence>
<dbReference type="RefSeq" id="WP_123108753.1">
    <property type="nucleotide sequence ID" value="NZ_RIBZ01000886.1"/>
</dbReference>
<reference evidence="2 3" key="1">
    <citation type="submission" date="2018-11" db="EMBL/GenBank/DDBJ databases">
        <title>The Potential of Streptomyces as Biocontrol Agents against the Tomato grey mould, Botrytis cinerea (Gray mold) Frontiers in Microbiology.</title>
        <authorList>
            <person name="Li D."/>
        </authorList>
    </citation>
    <scope>NUCLEOTIDE SEQUENCE [LARGE SCALE GENOMIC DNA]</scope>
    <source>
        <strain evidence="2 3">NEAU-LD23</strain>
    </source>
</reference>
<dbReference type="EMBL" id="RIBZ01000886">
    <property type="protein sequence ID" value="RNF77648.1"/>
    <property type="molecule type" value="Genomic_DNA"/>
</dbReference>
<feature type="transmembrane region" description="Helical" evidence="1">
    <location>
        <begin position="87"/>
        <end position="107"/>
    </location>
</feature>
<sequence>MSATHLGGTAPADAHAARVWLRRFLALDAAVTGANGLACLAVSGPLGDLLGVDRVLLVCAGAFLLVYAAGVGFLASRAHPPVLAVRGVVEANLAWAVLSIAALALWLSPSTAGAVWIPLQAAVVAGFAALQYGALRASRVRG</sequence>
<evidence type="ECO:0000313" key="3">
    <source>
        <dbReference type="Proteomes" id="UP000275401"/>
    </source>
</evidence>
<evidence type="ECO:0000256" key="1">
    <source>
        <dbReference type="SAM" id="Phobius"/>
    </source>
</evidence>
<keyword evidence="1" id="KW-1133">Transmembrane helix</keyword>
<organism evidence="2 3">
    <name type="scientific">Streptomyces botrytidirepellens</name>
    <dbReference type="NCBI Taxonomy" id="2486417"/>
    <lineage>
        <taxon>Bacteria</taxon>
        <taxon>Bacillati</taxon>
        <taxon>Actinomycetota</taxon>
        <taxon>Actinomycetes</taxon>
        <taxon>Kitasatosporales</taxon>
        <taxon>Streptomycetaceae</taxon>
        <taxon>Streptomyces</taxon>
    </lineage>
</organism>
<feature type="transmembrane region" description="Helical" evidence="1">
    <location>
        <begin position="113"/>
        <end position="135"/>
    </location>
</feature>
<feature type="transmembrane region" description="Helical" evidence="1">
    <location>
        <begin position="55"/>
        <end position="75"/>
    </location>
</feature>
<keyword evidence="1" id="KW-0812">Transmembrane</keyword>
<keyword evidence="1" id="KW-0472">Membrane</keyword>
<name>A0A3M8S949_9ACTN</name>
<accession>A0A3M8S949</accession>
<proteinExistence type="predicted"/>
<evidence type="ECO:0008006" key="4">
    <source>
        <dbReference type="Google" id="ProtNLM"/>
    </source>
</evidence>
<comment type="caution">
    <text evidence="2">The sequence shown here is derived from an EMBL/GenBank/DDBJ whole genome shotgun (WGS) entry which is preliminary data.</text>
</comment>
<dbReference type="Proteomes" id="UP000275401">
    <property type="component" value="Unassembled WGS sequence"/>
</dbReference>
<keyword evidence="3" id="KW-1185">Reference proteome</keyword>
<dbReference type="AlphaFoldDB" id="A0A3M8S949"/>
<feature type="transmembrane region" description="Helical" evidence="1">
    <location>
        <begin position="24"/>
        <end position="43"/>
    </location>
</feature>
<protein>
    <recommendedName>
        <fullName evidence="4">Integral membrane protein</fullName>
    </recommendedName>
</protein>